<accession>A0A2G8JBK3</accession>
<evidence type="ECO:0000313" key="3">
    <source>
        <dbReference type="Proteomes" id="UP000230750"/>
    </source>
</evidence>
<sequence length="159" mass="18852">MEDMENNSRNDYKRLMPSELKAPLEDFEHDERLQFDIGRIFGENTLEYAKRLCKGQVDYLMRMSKPLLIYLTSFLELEDVAHLSQTCKFMYEICSAEALWEQIFHHHCDTVTEEMTSLALDMGWKQMFFTNKLQLQVKLRRHQQKRASPDGGTTFLTED</sequence>
<dbReference type="Gene3D" id="1.20.1280.50">
    <property type="match status" value="1"/>
</dbReference>
<dbReference type="STRING" id="307972.A0A2G8JBK3"/>
<feature type="domain" description="F-box" evidence="1">
    <location>
        <begin position="67"/>
        <end position="105"/>
    </location>
</feature>
<reference evidence="2 3" key="1">
    <citation type="journal article" date="2017" name="PLoS Biol.">
        <title>The sea cucumber genome provides insights into morphological evolution and visceral regeneration.</title>
        <authorList>
            <person name="Zhang X."/>
            <person name="Sun L."/>
            <person name="Yuan J."/>
            <person name="Sun Y."/>
            <person name="Gao Y."/>
            <person name="Zhang L."/>
            <person name="Li S."/>
            <person name="Dai H."/>
            <person name="Hamel J.F."/>
            <person name="Liu C."/>
            <person name="Yu Y."/>
            <person name="Liu S."/>
            <person name="Lin W."/>
            <person name="Guo K."/>
            <person name="Jin S."/>
            <person name="Xu P."/>
            <person name="Storey K.B."/>
            <person name="Huan P."/>
            <person name="Zhang T."/>
            <person name="Zhou Y."/>
            <person name="Zhang J."/>
            <person name="Lin C."/>
            <person name="Li X."/>
            <person name="Xing L."/>
            <person name="Huo D."/>
            <person name="Sun M."/>
            <person name="Wang L."/>
            <person name="Mercier A."/>
            <person name="Li F."/>
            <person name="Yang H."/>
            <person name="Xiang J."/>
        </authorList>
    </citation>
    <scope>NUCLEOTIDE SEQUENCE [LARGE SCALE GENOMIC DNA]</scope>
    <source>
        <strain evidence="2">Shaxun</strain>
        <tissue evidence="2">Muscle</tissue>
    </source>
</reference>
<dbReference type="AlphaFoldDB" id="A0A2G8JBK3"/>
<organism evidence="2 3">
    <name type="scientific">Stichopus japonicus</name>
    <name type="common">Sea cucumber</name>
    <dbReference type="NCBI Taxonomy" id="307972"/>
    <lineage>
        <taxon>Eukaryota</taxon>
        <taxon>Metazoa</taxon>
        <taxon>Echinodermata</taxon>
        <taxon>Eleutherozoa</taxon>
        <taxon>Echinozoa</taxon>
        <taxon>Holothuroidea</taxon>
        <taxon>Aspidochirotacea</taxon>
        <taxon>Aspidochirotida</taxon>
        <taxon>Stichopodidae</taxon>
        <taxon>Apostichopus</taxon>
    </lineage>
</organism>
<evidence type="ECO:0000313" key="2">
    <source>
        <dbReference type="EMBL" id="PIK33114.1"/>
    </source>
</evidence>
<dbReference type="Pfam" id="PF12937">
    <property type="entry name" value="F-box-like"/>
    <property type="match status" value="1"/>
</dbReference>
<dbReference type="InterPro" id="IPR036047">
    <property type="entry name" value="F-box-like_dom_sf"/>
</dbReference>
<dbReference type="EMBL" id="MRZV01002732">
    <property type="protein sequence ID" value="PIK33114.1"/>
    <property type="molecule type" value="Genomic_DNA"/>
</dbReference>
<dbReference type="OrthoDB" id="3219396at2759"/>
<name>A0A2G8JBK3_STIJA</name>
<dbReference type="Proteomes" id="UP000230750">
    <property type="component" value="Unassembled WGS sequence"/>
</dbReference>
<dbReference type="CDD" id="cd22106">
    <property type="entry name" value="F-box_FBXO36"/>
    <property type="match status" value="1"/>
</dbReference>
<dbReference type="InterPro" id="IPR001810">
    <property type="entry name" value="F-box_dom"/>
</dbReference>
<keyword evidence="3" id="KW-1185">Reference proteome</keyword>
<dbReference type="SUPFAM" id="SSF81383">
    <property type="entry name" value="F-box domain"/>
    <property type="match status" value="1"/>
</dbReference>
<comment type="caution">
    <text evidence="2">The sequence shown here is derived from an EMBL/GenBank/DDBJ whole genome shotgun (WGS) entry which is preliminary data.</text>
</comment>
<protein>
    <submittedName>
        <fullName evidence="2">Putative F-box only protein 36-like</fullName>
    </submittedName>
</protein>
<gene>
    <name evidence="2" type="ORF">BSL78_30073</name>
</gene>
<proteinExistence type="predicted"/>
<evidence type="ECO:0000259" key="1">
    <source>
        <dbReference type="Pfam" id="PF12937"/>
    </source>
</evidence>